<dbReference type="EMBL" id="JACHVA010000053">
    <property type="protein sequence ID" value="MBC2601473.1"/>
    <property type="molecule type" value="Genomic_DNA"/>
</dbReference>
<keyword evidence="1" id="KW-0472">Membrane</keyword>
<dbReference type="RefSeq" id="WP_185692185.1">
    <property type="nucleotide sequence ID" value="NZ_JACHVA010000053.1"/>
</dbReference>
<keyword evidence="1" id="KW-1133">Transmembrane helix</keyword>
<sequence length="344" mass="38332">MSNEPYSLNDTANKATKDQRLELIKHGLVPSHQVSRITEVQARQLLKNYHKKNAARKTFRAGVILLVIAVLGAGGYFGWQYWEKENGPIRSLLQKSETQSLTVHTGAWSDWLKSEKTAVFLSDLPDDLESKLSTQNQLFQGILANQPSAKEADQAKFVEIKSEFPGGDDRRIRSTGSSSVKTRGEGLTSGVRLATLRQFYSLVNQLDLETLNSRLPSLKEKAERDIASIQGRSIDGDRPRGEQSRATLTWLERSLVPYLDRFNQFLPGNKSPNALAQWTSFESNVKPQMDSQIETLTINREIVPADGVVSVTSETTVLIQATVGTREIYFLPGGDSEIKLIPES</sequence>
<evidence type="ECO:0000256" key="1">
    <source>
        <dbReference type="SAM" id="Phobius"/>
    </source>
</evidence>
<evidence type="ECO:0000313" key="2">
    <source>
        <dbReference type="EMBL" id="MBC2601473.1"/>
    </source>
</evidence>
<evidence type="ECO:0000313" key="3">
    <source>
        <dbReference type="Proteomes" id="UP000525652"/>
    </source>
</evidence>
<dbReference type="Proteomes" id="UP000525652">
    <property type="component" value="Unassembled WGS sequence"/>
</dbReference>
<protein>
    <submittedName>
        <fullName evidence="2">Uncharacterized protein</fullName>
    </submittedName>
</protein>
<accession>A0A7X1E400</accession>
<gene>
    <name evidence="2" type="ORF">H5P30_06745</name>
</gene>
<reference evidence="2 3" key="1">
    <citation type="submission" date="2020-07" db="EMBL/GenBank/DDBJ databases">
        <authorList>
            <person name="Feng X."/>
        </authorList>
    </citation>
    <scope>NUCLEOTIDE SEQUENCE [LARGE SCALE GENOMIC DNA]</scope>
    <source>
        <strain evidence="2 3">JCM14086</strain>
    </source>
</reference>
<keyword evidence="3" id="KW-1185">Reference proteome</keyword>
<dbReference type="AlphaFoldDB" id="A0A7X1E400"/>
<name>A0A7X1E400_9BACT</name>
<comment type="caution">
    <text evidence="2">The sequence shown here is derived from an EMBL/GenBank/DDBJ whole genome shotgun (WGS) entry which is preliminary data.</text>
</comment>
<feature type="transmembrane region" description="Helical" evidence="1">
    <location>
        <begin position="61"/>
        <end position="82"/>
    </location>
</feature>
<proteinExistence type="predicted"/>
<keyword evidence="1" id="KW-0812">Transmembrane</keyword>
<organism evidence="2 3">
    <name type="scientific">Puniceicoccus vermicola</name>
    <dbReference type="NCBI Taxonomy" id="388746"/>
    <lineage>
        <taxon>Bacteria</taxon>
        <taxon>Pseudomonadati</taxon>
        <taxon>Verrucomicrobiota</taxon>
        <taxon>Opitutia</taxon>
        <taxon>Puniceicoccales</taxon>
        <taxon>Puniceicoccaceae</taxon>
        <taxon>Puniceicoccus</taxon>
    </lineage>
</organism>